<dbReference type="AlphaFoldDB" id="A0AAJ3H056"/>
<feature type="compositionally biased region" description="Polar residues" evidence="1">
    <location>
        <begin position="1"/>
        <end position="19"/>
    </location>
</feature>
<organism evidence="2 3">
    <name type="scientific">Pseudomonas yamanorum</name>
    <dbReference type="NCBI Taxonomy" id="515393"/>
    <lineage>
        <taxon>Bacteria</taxon>
        <taxon>Pseudomonadati</taxon>
        <taxon>Pseudomonadota</taxon>
        <taxon>Gammaproteobacteria</taxon>
        <taxon>Pseudomonadales</taxon>
        <taxon>Pseudomonadaceae</taxon>
        <taxon>Pseudomonas</taxon>
    </lineage>
</organism>
<comment type="caution">
    <text evidence="2">The sequence shown here is derived from an EMBL/GenBank/DDBJ whole genome shotgun (WGS) entry which is preliminary data.</text>
</comment>
<dbReference type="RefSeq" id="WP_177025463.1">
    <property type="nucleotide sequence ID" value="NZ_JACAOW010000023.1"/>
</dbReference>
<name>A0AAJ3H056_9PSED</name>
<evidence type="ECO:0000313" key="2">
    <source>
        <dbReference type="EMBL" id="NWD40926.1"/>
    </source>
</evidence>
<reference evidence="2 3" key="1">
    <citation type="submission" date="2020-04" db="EMBL/GenBank/DDBJ databases">
        <title>Molecular characterization of pseudomonads from Agaricus bisporus reveal novel blotch 2 pathogens in Western Europe.</title>
        <authorList>
            <person name="Taparia T."/>
            <person name="Krijger M."/>
            <person name="Haynes E."/>
            <person name="Elpinstone J.G."/>
            <person name="Noble R."/>
            <person name="Van Der Wolf J."/>
        </authorList>
    </citation>
    <scope>NUCLEOTIDE SEQUENCE [LARGE SCALE GENOMIC DNA]</scope>
    <source>
        <strain evidence="2 3">IPO3753</strain>
    </source>
</reference>
<proteinExistence type="predicted"/>
<sequence length="68" mass="7217">MIDAMNSSFAQLPTPSVPTEQPAPVRNKRSLEPFAEARDTLDYNGASSSDRGRKNSGGLDNLGGGRLP</sequence>
<feature type="compositionally biased region" description="Basic and acidic residues" evidence="1">
    <location>
        <begin position="29"/>
        <end position="41"/>
    </location>
</feature>
<evidence type="ECO:0000256" key="1">
    <source>
        <dbReference type="SAM" id="MobiDB-lite"/>
    </source>
</evidence>
<dbReference type="Proteomes" id="UP000546584">
    <property type="component" value="Unassembled WGS sequence"/>
</dbReference>
<gene>
    <name evidence="2" type="ORF">HX826_03555</name>
</gene>
<protein>
    <submittedName>
        <fullName evidence="2">Uncharacterized protein</fullName>
    </submittedName>
</protein>
<dbReference type="EMBL" id="JACAQR010000005">
    <property type="protein sequence ID" value="NWD40926.1"/>
    <property type="molecule type" value="Genomic_DNA"/>
</dbReference>
<feature type="region of interest" description="Disordered" evidence="1">
    <location>
        <begin position="1"/>
        <end position="68"/>
    </location>
</feature>
<evidence type="ECO:0000313" key="3">
    <source>
        <dbReference type="Proteomes" id="UP000546584"/>
    </source>
</evidence>
<accession>A0AAJ3H056</accession>